<dbReference type="SUPFAM" id="SSF52317">
    <property type="entry name" value="Class I glutamine amidotransferase-like"/>
    <property type="match status" value="1"/>
</dbReference>
<name>A0ABD3IGS8_9MARC</name>
<evidence type="ECO:0000259" key="2">
    <source>
        <dbReference type="Pfam" id="PF00117"/>
    </source>
</evidence>
<comment type="caution">
    <text evidence="3">The sequence shown here is derived from an EMBL/GenBank/DDBJ whole genome shotgun (WGS) entry which is preliminary data.</text>
</comment>
<dbReference type="InterPro" id="IPR044992">
    <property type="entry name" value="ChyE-like"/>
</dbReference>
<dbReference type="Pfam" id="PF00117">
    <property type="entry name" value="GATase"/>
    <property type="match status" value="1"/>
</dbReference>
<dbReference type="InterPro" id="IPR017926">
    <property type="entry name" value="GATASE"/>
</dbReference>
<accession>A0ABD3IGS8</accession>
<dbReference type="Gene3D" id="3.40.50.880">
    <property type="match status" value="1"/>
</dbReference>
<dbReference type="CDD" id="cd01741">
    <property type="entry name" value="GATase1_1"/>
    <property type="match status" value="1"/>
</dbReference>
<proteinExistence type="inferred from homology"/>
<gene>
    <name evidence="3" type="ORF">R1sor_019781</name>
</gene>
<evidence type="ECO:0000313" key="3">
    <source>
        <dbReference type="EMBL" id="KAL3701759.1"/>
    </source>
</evidence>
<organism evidence="3 4">
    <name type="scientific">Riccia sorocarpa</name>
    <dbReference type="NCBI Taxonomy" id="122646"/>
    <lineage>
        <taxon>Eukaryota</taxon>
        <taxon>Viridiplantae</taxon>
        <taxon>Streptophyta</taxon>
        <taxon>Embryophyta</taxon>
        <taxon>Marchantiophyta</taxon>
        <taxon>Marchantiopsida</taxon>
        <taxon>Marchantiidae</taxon>
        <taxon>Marchantiales</taxon>
        <taxon>Ricciaceae</taxon>
        <taxon>Riccia</taxon>
    </lineage>
</organism>
<feature type="domain" description="Glutamine amidotransferase" evidence="2">
    <location>
        <begin position="77"/>
        <end position="231"/>
    </location>
</feature>
<sequence length="283" mass="32463">MYLFSSSGKYVSVYASAYSVRPLAGRLRVALFQCERLEDHLAPSVFLRTGGYCHLLQRAFDHFSRTSTDNSSLPSIELTKFDVKLEEYPADLQKFAGVLISGSLSGVYDNEPWISRLLQEIQVLDRMKFKTCGISFGHQAIAQALGGKVGRNPKGSEVSVRRAKLTEAAQKLFGTERQEFRLHYHHNDAILELPEDFSVLASNNVTQYQSIYKLSHFLTFCGHPDYSHNVEVLEKLLEYDREKLWVHEQLVEYGLETLHQPTDYMWVLKQIVRFYSGALDRQN</sequence>
<dbReference type="Proteomes" id="UP001633002">
    <property type="component" value="Unassembled WGS sequence"/>
</dbReference>
<dbReference type="AlphaFoldDB" id="A0ABD3IGS8"/>
<protein>
    <recommendedName>
        <fullName evidence="2">Glutamine amidotransferase domain-containing protein</fullName>
    </recommendedName>
</protein>
<dbReference type="PANTHER" id="PTHR42695">
    <property type="entry name" value="GLUTAMINE AMIDOTRANSFERASE YLR126C-RELATED"/>
    <property type="match status" value="1"/>
</dbReference>
<keyword evidence="4" id="KW-1185">Reference proteome</keyword>
<evidence type="ECO:0000313" key="4">
    <source>
        <dbReference type="Proteomes" id="UP001633002"/>
    </source>
</evidence>
<dbReference type="PANTHER" id="PTHR42695:SF20">
    <property type="entry name" value="GLUTAMINE AMIDOTRANSFERASE DOMAIN-CONTAINING PROTEIN"/>
    <property type="match status" value="1"/>
</dbReference>
<dbReference type="InterPro" id="IPR029062">
    <property type="entry name" value="Class_I_gatase-like"/>
</dbReference>
<evidence type="ECO:0000256" key="1">
    <source>
        <dbReference type="ARBA" id="ARBA00011083"/>
    </source>
</evidence>
<dbReference type="EMBL" id="JBJQOH010000001">
    <property type="protein sequence ID" value="KAL3701759.1"/>
    <property type="molecule type" value="Genomic_DNA"/>
</dbReference>
<comment type="similarity">
    <text evidence="1">Belongs to the peptidase C26 family.</text>
</comment>
<reference evidence="3 4" key="1">
    <citation type="submission" date="2024-09" db="EMBL/GenBank/DDBJ databases">
        <title>Chromosome-scale assembly of Riccia sorocarpa.</title>
        <authorList>
            <person name="Paukszto L."/>
        </authorList>
    </citation>
    <scope>NUCLEOTIDE SEQUENCE [LARGE SCALE GENOMIC DNA]</scope>
    <source>
        <strain evidence="3">LP-2024</strain>
        <tissue evidence="3">Aerial parts of the thallus</tissue>
    </source>
</reference>